<reference evidence="1" key="1">
    <citation type="journal article" date="2022" name="bioRxiv">
        <title>Population genetic analysis of Ophidiomyces ophidiicola, the causative agent of snake fungal disease, indicates recent introductions to the USA.</title>
        <authorList>
            <person name="Ladner J.T."/>
            <person name="Palmer J.M."/>
            <person name="Ettinger C.L."/>
            <person name="Stajich J.E."/>
            <person name="Farrell T.M."/>
            <person name="Glorioso B.M."/>
            <person name="Lawson B."/>
            <person name="Price S.J."/>
            <person name="Stengle A.G."/>
            <person name="Grear D.A."/>
            <person name="Lorch J.M."/>
        </authorList>
    </citation>
    <scope>NUCLEOTIDE SEQUENCE</scope>
    <source>
        <strain evidence="1">NWHC 24266-5</strain>
    </source>
</reference>
<evidence type="ECO:0000313" key="1">
    <source>
        <dbReference type="EMBL" id="KAI2389887.1"/>
    </source>
</evidence>
<comment type="caution">
    <text evidence="1">The sequence shown here is derived from an EMBL/GenBank/DDBJ whole genome shotgun (WGS) entry which is preliminary data.</text>
</comment>
<name>A0ACB8V0G4_9EURO</name>
<organism evidence="1">
    <name type="scientific">Ophidiomyces ophidiicola</name>
    <dbReference type="NCBI Taxonomy" id="1387563"/>
    <lineage>
        <taxon>Eukaryota</taxon>
        <taxon>Fungi</taxon>
        <taxon>Dikarya</taxon>
        <taxon>Ascomycota</taxon>
        <taxon>Pezizomycotina</taxon>
        <taxon>Eurotiomycetes</taxon>
        <taxon>Eurotiomycetidae</taxon>
        <taxon>Onygenales</taxon>
        <taxon>Onygenaceae</taxon>
        <taxon>Ophidiomyces</taxon>
    </lineage>
</organism>
<sequence length="186" mass="19686">MSVLSVSVSSTHSFSKSPVPAITLLEDLGVKGDAHAGVNVQHLSRTHITPPPRNLRQVHLIHSEVLTEAANGTPLTYGALGENITTSGIDLLALGQGTKLRFVDASSGTVPAGAPVISVTGLRNPCPQIDKYRAGLKERFFVRDSERKIVGRKAGIMAVVEVGGEVRPGMRIVVEKPASHTPLECV</sequence>
<proteinExistence type="predicted"/>
<gene>
    <name evidence="1" type="ORF">LOY88_001906</name>
</gene>
<protein>
    <submittedName>
        <fullName evidence="1">Uncharacterized protein</fullName>
    </submittedName>
</protein>
<accession>A0ACB8V0G4</accession>
<dbReference type="EMBL" id="JALBCA010000021">
    <property type="protein sequence ID" value="KAI2389887.1"/>
    <property type="molecule type" value="Genomic_DNA"/>
</dbReference>